<accession>A0ABM8ZLL3</accession>
<reference evidence="3" key="1">
    <citation type="submission" date="2021-12" db="EMBL/GenBank/DDBJ databases">
        <authorList>
            <person name="Rodrigo-Torres L."/>
            <person name="Arahal R. D."/>
            <person name="Lucena T."/>
        </authorList>
    </citation>
    <scope>NUCLEOTIDE SEQUENCE</scope>
    <source>
        <strain evidence="3">CECT 8226</strain>
    </source>
</reference>
<proteinExistence type="predicted"/>
<dbReference type="InterPro" id="IPR011234">
    <property type="entry name" value="Fumarylacetoacetase-like_C"/>
</dbReference>
<dbReference type="EMBL" id="CAKLCM010000003">
    <property type="protein sequence ID" value="CAH0528933.1"/>
    <property type="molecule type" value="Genomic_DNA"/>
</dbReference>
<dbReference type="Pfam" id="PF01557">
    <property type="entry name" value="FAA_hydrolase"/>
    <property type="match status" value="1"/>
</dbReference>
<name>A0ABM8ZLL3_9VIBR</name>
<dbReference type="PANTHER" id="PTHR11820:SF7">
    <property type="entry name" value="ACYLPYRUVASE FAHD1, MITOCHONDRIAL"/>
    <property type="match status" value="1"/>
</dbReference>
<keyword evidence="4" id="KW-1185">Reference proteome</keyword>
<sequence>MKAVMVEQTAYYPSKILCVGRNYVEHIHELGNEMPEEMVVFNKPNSSIAHDLLSFAQEPLHYEAEICFLVTNRQLSAIGFGIDLTKRSLQAKLKTKGLPWERAKAFDQSAKFSRFVPVQTDMDLSSLEVELFINSVRVQLGNAKQMLYKPETVLQELQQYTQLEDGDVIMTGTPQGVGIIEKDDRFLGRIRCDGKVIIEVEWVAV</sequence>
<dbReference type="SUPFAM" id="SSF56529">
    <property type="entry name" value="FAH"/>
    <property type="match status" value="1"/>
</dbReference>
<evidence type="ECO:0000256" key="1">
    <source>
        <dbReference type="ARBA" id="ARBA00022723"/>
    </source>
</evidence>
<dbReference type="Gene3D" id="3.90.850.10">
    <property type="entry name" value="Fumarylacetoacetase-like, C-terminal domain"/>
    <property type="match status" value="1"/>
</dbReference>
<dbReference type="PANTHER" id="PTHR11820">
    <property type="entry name" value="ACYLPYRUVASE"/>
    <property type="match status" value="1"/>
</dbReference>
<dbReference type="Proteomes" id="UP000838160">
    <property type="component" value="Unassembled WGS sequence"/>
</dbReference>
<evidence type="ECO:0000313" key="4">
    <source>
        <dbReference type="Proteomes" id="UP000838160"/>
    </source>
</evidence>
<protein>
    <recommendedName>
        <fullName evidence="2">Fumarylacetoacetase-like C-terminal domain-containing protein</fullName>
    </recommendedName>
</protein>
<organism evidence="3 4">
    <name type="scientific">Vibrio hippocampi</name>
    <dbReference type="NCBI Taxonomy" id="654686"/>
    <lineage>
        <taxon>Bacteria</taxon>
        <taxon>Pseudomonadati</taxon>
        <taxon>Pseudomonadota</taxon>
        <taxon>Gammaproteobacteria</taxon>
        <taxon>Vibrionales</taxon>
        <taxon>Vibrionaceae</taxon>
        <taxon>Vibrio</taxon>
    </lineage>
</organism>
<gene>
    <name evidence="3" type="primary">ycgM</name>
    <name evidence="3" type="ORF">VHP8226_02964</name>
</gene>
<evidence type="ECO:0000259" key="2">
    <source>
        <dbReference type="Pfam" id="PF01557"/>
    </source>
</evidence>
<feature type="domain" description="Fumarylacetoacetase-like C-terminal" evidence="2">
    <location>
        <begin position="15"/>
        <end position="187"/>
    </location>
</feature>
<keyword evidence="1" id="KW-0479">Metal-binding</keyword>
<comment type="caution">
    <text evidence="3">The sequence shown here is derived from an EMBL/GenBank/DDBJ whole genome shotgun (WGS) entry which is preliminary data.</text>
</comment>
<evidence type="ECO:0000313" key="3">
    <source>
        <dbReference type="EMBL" id="CAH0528933.1"/>
    </source>
</evidence>
<dbReference type="RefSeq" id="WP_237485826.1">
    <property type="nucleotide sequence ID" value="NZ_CAKLCM010000003.1"/>
</dbReference>
<dbReference type="InterPro" id="IPR036663">
    <property type="entry name" value="Fumarylacetoacetase_C_sf"/>
</dbReference>